<dbReference type="EMBL" id="LR721776">
    <property type="protein sequence ID" value="VVV67679.1"/>
    <property type="molecule type" value="Genomic_DNA"/>
</dbReference>
<sequence length="108" mass="12527">MLRTLSLQRDGKRYYKLEEEEPMLGNPNTGSLGSPVRCRKATILFPGFRLLKSKFNRKPAAIHPLTRLSDASECKKMTKRPETARYLNYLKEAGRWEDSSDRPVMHFP</sequence>
<dbReference type="AlphaFoldDB" id="A0A5K0XQP7"/>
<organism evidence="1">
    <name type="scientific">Nymphaea colorata</name>
    <name type="common">pocket water lily</name>
    <dbReference type="NCBI Taxonomy" id="210225"/>
    <lineage>
        <taxon>Eukaryota</taxon>
        <taxon>Viridiplantae</taxon>
        <taxon>Streptophyta</taxon>
        <taxon>Embryophyta</taxon>
        <taxon>Tracheophyta</taxon>
        <taxon>Spermatophyta</taxon>
        <taxon>Magnoliopsida</taxon>
        <taxon>Nymphaeales</taxon>
        <taxon>Nymphaeaceae</taxon>
        <taxon>Nymphaea</taxon>
    </lineage>
</organism>
<reference evidence="1" key="1">
    <citation type="submission" date="2019-09" db="EMBL/GenBank/DDBJ databases">
        <authorList>
            <person name="Zhang L."/>
        </authorList>
    </citation>
    <scope>NUCLEOTIDE SEQUENCE</scope>
</reference>
<name>A0A5K0XQP7_9MAGN</name>
<gene>
    <name evidence="1" type="ORF">NYM_LOCUS5738</name>
</gene>
<accession>A0A5K0XQP7</accession>
<dbReference type="Gramene" id="NC11G0015310.1">
    <property type="protein sequence ID" value="NC11G0015310.1:cds"/>
    <property type="gene ID" value="NC11G0015310"/>
</dbReference>
<evidence type="ECO:0000313" key="1">
    <source>
        <dbReference type="EMBL" id="VVV67679.1"/>
    </source>
</evidence>
<dbReference type="PANTHER" id="PTHR35291">
    <property type="entry name" value="PROTEIN SHROOM-LIKE"/>
    <property type="match status" value="1"/>
</dbReference>
<dbReference type="PANTHER" id="PTHR35291:SF3">
    <property type="entry name" value="PROTEIN SHROOM-LIKE"/>
    <property type="match status" value="1"/>
</dbReference>
<protein>
    <submittedName>
        <fullName evidence="1">Uncharacterized protein</fullName>
    </submittedName>
</protein>
<proteinExistence type="predicted"/>
<dbReference type="OrthoDB" id="1097853at2759"/>